<gene>
    <name evidence="2" type="ORF">MOTC310_21275</name>
</gene>
<feature type="signal peptide" evidence="1">
    <location>
        <begin position="1"/>
        <end position="23"/>
    </location>
</feature>
<organism evidence="2 3">
    <name type="scientific">Methylobacterium oryzae</name>
    <dbReference type="NCBI Taxonomy" id="334852"/>
    <lineage>
        <taxon>Bacteria</taxon>
        <taxon>Pseudomonadati</taxon>
        <taxon>Pseudomonadota</taxon>
        <taxon>Alphaproteobacteria</taxon>
        <taxon>Hyphomicrobiales</taxon>
        <taxon>Methylobacteriaceae</taxon>
        <taxon>Methylobacterium</taxon>
    </lineage>
</organism>
<dbReference type="EMBL" id="MLCA01000010">
    <property type="protein sequence ID" value="MEE7492867.1"/>
    <property type="molecule type" value="Genomic_DNA"/>
</dbReference>
<evidence type="ECO:0000313" key="3">
    <source>
        <dbReference type="Proteomes" id="UP001355206"/>
    </source>
</evidence>
<sequence>MLRLTTLTALAGALLLGPAPARAADACDVLAARVIRTTGASLAGRAGPVAVFRAQDAERLSLDCRAPARITVASRDREPSPAYFVLIGRAAQALAGADAAAVEVLALNLHQASLLADAPRRGGAGRILMLCETGPRTDALRDDRTVCRVAPRPGLSRIRRAG</sequence>
<evidence type="ECO:0000313" key="2">
    <source>
        <dbReference type="EMBL" id="MEE7492867.1"/>
    </source>
</evidence>
<accession>A0ABU7TSP8</accession>
<comment type="caution">
    <text evidence="2">The sequence shown here is derived from an EMBL/GenBank/DDBJ whole genome shotgun (WGS) entry which is preliminary data.</text>
</comment>
<dbReference type="RefSeq" id="WP_331303204.1">
    <property type="nucleotide sequence ID" value="NZ_MLCA01000010.1"/>
</dbReference>
<name>A0ABU7TSP8_9HYPH</name>
<reference evidence="2 3" key="1">
    <citation type="journal article" date="2012" name="Genet. Mol. Biol.">
        <title>Analysis of 16S rRNA and mxaF genes revealing insights into Methylobacterium niche-specific plant association.</title>
        <authorList>
            <person name="Dourado M.N."/>
            <person name="Andreote F.D."/>
            <person name="Dini-Andreote F."/>
            <person name="Conti R."/>
            <person name="Araujo J.M."/>
            <person name="Araujo W.L."/>
        </authorList>
    </citation>
    <scope>NUCLEOTIDE SEQUENCE [LARGE SCALE GENOMIC DNA]</scope>
    <source>
        <strain evidence="2 3">TC3-10</strain>
    </source>
</reference>
<feature type="chain" id="PRO_5047417011" evidence="1">
    <location>
        <begin position="24"/>
        <end position="162"/>
    </location>
</feature>
<keyword evidence="1" id="KW-0732">Signal</keyword>
<keyword evidence="3" id="KW-1185">Reference proteome</keyword>
<evidence type="ECO:0000256" key="1">
    <source>
        <dbReference type="SAM" id="SignalP"/>
    </source>
</evidence>
<dbReference type="Proteomes" id="UP001355206">
    <property type="component" value="Unassembled WGS sequence"/>
</dbReference>
<protein>
    <submittedName>
        <fullName evidence="2">Uncharacterized protein</fullName>
    </submittedName>
</protein>
<proteinExistence type="predicted"/>